<name>A0A6H5IKU4_9HYME</name>
<sequence length="390" mass="44772">MIIFTASSYIYNIPNNMGGRDLLRPRNCRVDTLRSYITRVHTAAAAASRSSTYHCCIGGVGLLRTGASFNVKLARRTQQFDNIWRSTSCSRRRASVITSKANLLARARALIVNRGHYYIIRYIVIYVAQQQHRSFRTASQAQASTAAQKKIYTMYKVADDEEESSYTHRYNARLVNSEAQRRQGCVGIYSSSSSSSRQVGWQLYTTTVREKCSALAPRPRTSKEQQQQITAMRRRPAAEERDMMTMISARRRSIVLYSFTIFALPSERALMRSPLARFFVACAAQNTFQYYIFFYVYIWKFGTGTRESAFARLARPLSTRYVTATTTSTDTVIFTKTNDYFKFLSDSVLCISARNDVEQGEPNSTRISENCRRRRVRSQFRDFKSFEDAL</sequence>
<organism evidence="2 3">
    <name type="scientific">Trichogramma brassicae</name>
    <dbReference type="NCBI Taxonomy" id="86971"/>
    <lineage>
        <taxon>Eukaryota</taxon>
        <taxon>Metazoa</taxon>
        <taxon>Ecdysozoa</taxon>
        <taxon>Arthropoda</taxon>
        <taxon>Hexapoda</taxon>
        <taxon>Insecta</taxon>
        <taxon>Pterygota</taxon>
        <taxon>Neoptera</taxon>
        <taxon>Endopterygota</taxon>
        <taxon>Hymenoptera</taxon>
        <taxon>Apocrita</taxon>
        <taxon>Proctotrupomorpha</taxon>
        <taxon>Chalcidoidea</taxon>
        <taxon>Trichogrammatidae</taxon>
        <taxon>Trichogramma</taxon>
    </lineage>
</organism>
<proteinExistence type="predicted"/>
<protein>
    <submittedName>
        <fullName evidence="2">Uncharacterized protein</fullName>
    </submittedName>
</protein>
<evidence type="ECO:0000313" key="2">
    <source>
        <dbReference type="EMBL" id="CAB0038854.1"/>
    </source>
</evidence>
<dbReference type="Proteomes" id="UP000479190">
    <property type="component" value="Unassembled WGS sequence"/>
</dbReference>
<evidence type="ECO:0000313" key="3">
    <source>
        <dbReference type="Proteomes" id="UP000479190"/>
    </source>
</evidence>
<feature type="region of interest" description="Disordered" evidence="1">
    <location>
        <begin position="216"/>
        <end position="235"/>
    </location>
</feature>
<gene>
    <name evidence="2" type="ORF">TBRA_LOCUS10621</name>
</gene>
<keyword evidence="3" id="KW-1185">Reference proteome</keyword>
<accession>A0A6H5IKU4</accession>
<reference evidence="2 3" key="1">
    <citation type="submission" date="2020-02" db="EMBL/GenBank/DDBJ databases">
        <authorList>
            <person name="Ferguson B K."/>
        </authorList>
    </citation>
    <scope>NUCLEOTIDE SEQUENCE [LARGE SCALE GENOMIC DNA]</scope>
</reference>
<evidence type="ECO:0000256" key="1">
    <source>
        <dbReference type="SAM" id="MobiDB-lite"/>
    </source>
</evidence>
<dbReference type="EMBL" id="CADCXV010000928">
    <property type="protein sequence ID" value="CAB0038854.1"/>
    <property type="molecule type" value="Genomic_DNA"/>
</dbReference>
<dbReference type="AlphaFoldDB" id="A0A6H5IKU4"/>